<name>A0ABY1NBP2_9HYPH</name>
<feature type="transmembrane region" description="Helical" evidence="1">
    <location>
        <begin position="43"/>
        <end position="65"/>
    </location>
</feature>
<sequence>MNRTVLTLLAIFVSGKAFAHAGSHDEVSGLGHAIAHFVSSPFHLLLLAAAILLLGTLFACGRMTSLRQRLSDKRKKH</sequence>
<accession>A0ABY1NBP2</accession>
<keyword evidence="1" id="KW-1133">Transmembrane helix</keyword>
<evidence type="ECO:0000313" key="4">
    <source>
        <dbReference type="Proteomes" id="UP001157914"/>
    </source>
</evidence>
<comment type="caution">
    <text evidence="3">The sequence shown here is derived from an EMBL/GenBank/DDBJ whole genome shotgun (WGS) entry which is preliminary data.</text>
</comment>
<keyword evidence="4" id="KW-1185">Reference proteome</keyword>
<reference evidence="3 4" key="1">
    <citation type="submission" date="2017-05" db="EMBL/GenBank/DDBJ databases">
        <authorList>
            <person name="Varghese N."/>
            <person name="Submissions S."/>
        </authorList>
    </citation>
    <scope>NUCLEOTIDE SEQUENCE [LARGE SCALE GENOMIC DNA]</scope>
    <source>
        <strain evidence="3 4">DSM 15949</strain>
    </source>
</reference>
<proteinExistence type="predicted"/>
<organism evidence="3 4">
    <name type="scientific">Roseibium denhamense</name>
    <dbReference type="NCBI Taxonomy" id="76305"/>
    <lineage>
        <taxon>Bacteria</taxon>
        <taxon>Pseudomonadati</taxon>
        <taxon>Pseudomonadota</taxon>
        <taxon>Alphaproteobacteria</taxon>
        <taxon>Hyphomicrobiales</taxon>
        <taxon>Stappiaceae</taxon>
        <taxon>Roseibium</taxon>
    </lineage>
</organism>
<evidence type="ECO:0000313" key="3">
    <source>
        <dbReference type="EMBL" id="SMP05665.1"/>
    </source>
</evidence>
<evidence type="ECO:0000256" key="1">
    <source>
        <dbReference type="SAM" id="Phobius"/>
    </source>
</evidence>
<feature type="chain" id="PRO_5045463800" evidence="2">
    <location>
        <begin position="20"/>
        <end position="77"/>
    </location>
</feature>
<dbReference type="Proteomes" id="UP001157914">
    <property type="component" value="Unassembled WGS sequence"/>
</dbReference>
<gene>
    <name evidence="3" type="ORF">SAMN06265374_0726</name>
</gene>
<dbReference type="RefSeq" id="WP_155191816.1">
    <property type="nucleotide sequence ID" value="NZ_BAAAEA010000001.1"/>
</dbReference>
<keyword evidence="1" id="KW-0812">Transmembrane</keyword>
<protein>
    <submittedName>
        <fullName evidence="3">Uncharacterized protein</fullName>
    </submittedName>
</protein>
<evidence type="ECO:0000256" key="2">
    <source>
        <dbReference type="SAM" id="SignalP"/>
    </source>
</evidence>
<dbReference type="EMBL" id="FXTT01000001">
    <property type="protein sequence ID" value="SMP05665.1"/>
    <property type="molecule type" value="Genomic_DNA"/>
</dbReference>
<feature type="signal peptide" evidence="2">
    <location>
        <begin position="1"/>
        <end position="19"/>
    </location>
</feature>
<keyword evidence="2" id="KW-0732">Signal</keyword>
<keyword evidence="1" id="KW-0472">Membrane</keyword>